<evidence type="ECO:0000256" key="1">
    <source>
        <dbReference type="SAM" id="SignalP"/>
    </source>
</evidence>
<dbReference type="OrthoDB" id="5493262at2"/>
<sequence length="199" mass="23376">MKSLFLVLLIANSFLVSAQEKANQTAQEFQDELNLNFADKEKSPLMEEDLKAFSKLDFFPISEEFIIKAKFIRTRKEKPFEMKTTTERLPVYKKYGELHFSFDSKTFKLNVYQNLDLIKKEGYEDYLFLPFSDTTNGNDTYIGGRYIDCHIQKDLEWTIDFNKAYNPYCAYNYKYSCPIVPLENDLPIAIKAGVKKFHD</sequence>
<feature type="signal peptide" evidence="1">
    <location>
        <begin position="1"/>
        <end position="18"/>
    </location>
</feature>
<dbReference type="RefSeq" id="WP_133534013.1">
    <property type="nucleotide sequence ID" value="NZ_SNXR01000018.1"/>
</dbReference>
<reference evidence="2 3" key="1">
    <citation type="submission" date="2019-03" db="EMBL/GenBank/DDBJ databases">
        <title>Genomic Encyclopedia of Archaeal and Bacterial Type Strains, Phase II (KMG-II): from individual species to whole genera.</title>
        <authorList>
            <person name="Goeker M."/>
        </authorList>
    </citation>
    <scope>NUCLEOTIDE SEQUENCE [LARGE SCALE GENOMIC DNA]</scope>
    <source>
        <strain evidence="2 3">DSM 25687</strain>
    </source>
</reference>
<dbReference type="InterPro" id="IPR012467">
    <property type="entry name" value="DUF1684"/>
</dbReference>
<organism evidence="2 3">
    <name type="scientific">Flavobacterium dankookense</name>
    <dbReference type="NCBI Taxonomy" id="706186"/>
    <lineage>
        <taxon>Bacteria</taxon>
        <taxon>Pseudomonadati</taxon>
        <taxon>Bacteroidota</taxon>
        <taxon>Flavobacteriia</taxon>
        <taxon>Flavobacteriales</taxon>
        <taxon>Flavobacteriaceae</taxon>
        <taxon>Flavobacterium</taxon>
    </lineage>
</organism>
<dbReference type="Proteomes" id="UP000295260">
    <property type="component" value="Unassembled WGS sequence"/>
</dbReference>
<proteinExistence type="predicted"/>
<name>A0A4V3CRQ0_9FLAO</name>
<keyword evidence="3" id="KW-1185">Reference proteome</keyword>
<dbReference type="Pfam" id="PF07920">
    <property type="entry name" value="DUF1684"/>
    <property type="match status" value="1"/>
</dbReference>
<gene>
    <name evidence="2" type="ORF">BC748_2826</name>
</gene>
<comment type="caution">
    <text evidence="2">The sequence shown here is derived from an EMBL/GenBank/DDBJ whole genome shotgun (WGS) entry which is preliminary data.</text>
</comment>
<feature type="chain" id="PRO_5020262036" description="DUF1684 domain-containing protein" evidence="1">
    <location>
        <begin position="19"/>
        <end position="199"/>
    </location>
</feature>
<keyword evidence="1" id="KW-0732">Signal</keyword>
<dbReference type="PANTHER" id="PTHR41913:SF1">
    <property type="entry name" value="DUF1684 DOMAIN-CONTAINING PROTEIN"/>
    <property type="match status" value="1"/>
</dbReference>
<dbReference type="PANTHER" id="PTHR41913">
    <property type="entry name" value="DUF1684 DOMAIN-CONTAINING PROTEIN"/>
    <property type="match status" value="1"/>
</dbReference>
<protein>
    <recommendedName>
        <fullName evidence="4">DUF1684 domain-containing protein</fullName>
    </recommendedName>
</protein>
<dbReference type="AlphaFoldDB" id="A0A4V3CRQ0"/>
<evidence type="ECO:0000313" key="3">
    <source>
        <dbReference type="Proteomes" id="UP000295260"/>
    </source>
</evidence>
<evidence type="ECO:0008006" key="4">
    <source>
        <dbReference type="Google" id="ProtNLM"/>
    </source>
</evidence>
<accession>A0A4V3CRQ0</accession>
<dbReference type="EMBL" id="SNXR01000018">
    <property type="protein sequence ID" value="TDP57612.1"/>
    <property type="molecule type" value="Genomic_DNA"/>
</dbReference>
<evidence type="ECO:0000313" key="2">
    <source>
        <dbReference type="EMBL" id="TDP57612.1"/>
    </source>
</evidence>